<dbReference type="OrthoDB" id="3027237at2759"/>
<protein>
    <submittedName>
        <fullName evidence="1">Uncharacterized protein</fullName>
    </submittedName>
</protein>
<organism evidence="1 2">
    <name type="scientific">Sistotremastrum suecicum HHB10207 ss-3</name>
    <dbReference type="NCBI Taxonomy" id="1314776"/>
    <lineage>
        <taxon>Eukaryota</taxon>
        <taxon>Fungi</taxon>
        <taxon>Dikarya</taxon>
        <taxon>Basidiomycota</taxon>
        <taxon>Agaricomycotina</taxon>
        <taxon>Agaricomycetes</taxon>
        <taxon>Sistotremastrales</taxon>
        <taxon>Sistotremastraceae</taxon>
        <taxon>Sistotremastrum</taxon>
    </lineage>
</organism>
<dbReference type="EMBL" id="KV428974">
    <property type="protein sequence ID" value="KZT31022.1"/>
    <property type="molecule type" value="Genomic_DNA"/>
</dbReference>
<gene>
    <name evidence="1" type="ORF">SISSUDRAFT_1068212</name>
</gene>
<proteinExistence type="predicted"/>
<name>A0A165WDL6_9AGAM</name>
<evidence type="ECO:0000313" key="1">
    <source>
        <dbReference type="EMBL" id="KZT31022.1"/>
    </source>
</evidence>
<dbReference type="AlphaFoldDB" id="A0A165WDL6"/>
<dbReference type="Proteomes" id="UP000076798">
    <property type="component" value="Unassembled WGS sequence"/>
</dbReference>
<feature type="non-terminal residue" evidence="1">
    <location>
        <position position="1"/>
    </location>
</feature>
<evidence type="ECO:0000313" key="2">
    <source>
        <dbReference type="Proteomes" id="UP000076798"/>
    </source>
</evidence>
<reference evidence="1 2" key="1">
    <citation type="journal article" date="2016" name="Mol. Biol. Evol.">
        <title>Comparative Genomics of Early-Diverging Mushroom-Forming Fungi Provides Insights into the Origins of Lignocellulose Decay Capabilities.</title>
        <authorList>
            <person name="Nagy L.G."/>
            <person name="Riley R."/>
            <person name="Tritt A."/>
            <person name="Adam C."/>
            <person name="Daum C."/>
            <person name="Floudas D."/>
            <person name="Sun H."/>
            <person name="Yadav J.S."/>
            <person name="Pangilinan J."/>
            <person name="Larsson K.H."/>
            <person name="Matsuura K."/>
            <person name="Barry K."/>
            <person name="Labutti K."/>
            <person name="Kuo R."/>
            <person name="Ohm R.A."/>
            <person name="Bhattacharya S.S."/>
            <person name="Shirouzu T."/>
            <person name="Yoshinaga Y."/>
            <person name="Martin F.M."/>
            <person name="Grigoriev I.V."/>
            <person name="Hibbett D.S."/>
        </authorList>
    </citation>
    <scope>NUCLEOTIDE SEQUENCE [LARGE SCALE GENOMIC DNA]</scope>
    <source>
        <strain evidence="1 2">HHB10207 ss-3</strain>
    </source>
</reference>
<accession>A0A165WDL6</accession>
<keyword evidence="2" id="KW-1185">Reference proteome</keyword>
<sequence length="197" mass="21094">DPLNGKKSTQTHCTKLLPPNLKSWACAIVKGKATVSCVPADVDAAIRTNPQLRRPDPPQAFGIAALGGSTQPLGSGAQAAGMMADMLTLLKLTTAAANPVPNSSMEAINPALTYPRIDIWLPKLDSDPVYGEDGHDFAQFVDAFQRARFIRISNLAKLDFRALPDLLKCPEMAVGTAQVISEAAQRDVKRFDLLEAA</sequence>